<dbReference type="Gene3D" id="3.30.1330.30">
    <property type="match status" value="1"/>
</dbReference>
<evidence type="ECO:0000313" key="2">
    <source>
        <dbReference type="EMBL" id="SNT68140.1"/>
    </source>
</evidence>
<evidence type="ECO:0000313" key="3">
    <source>
        <dbReference type="Proteomes" id="UP000198346"/>
    </source>
</evidence>
<dbReference type="InterPro" id="IPR035931">
    <property type="entry name" value="YlxR-like_sf"/>
</dbReference>
<dbReference type="EMBL" id="FZQA01000001">
    <property type="protein sequence ID" value="SNT68140.1"/>
    <property type="molecule type" value="Genomic_DNA"/>
</dbReference>
<dbReference type="SUPFAM" id="SSF55315">
    <property type="entry name" value="L30e-like"/>
    <property type="match status" value="1"/>
</dbReference>
<feature type="domain" description="YlxR" evidence="1">
    <location>
        <begin position="14"/>
        <end position="77"/>
    </location>
</feature>
<dbReference type="SUPFAM" id="SSF64376">
    <property type="entry name" value="YlxR-like"/>
    <property type="match status" value="1"/>
</dbReference>
<dbReference type="InterPro" id="IPR037465">
    <property type="entry name" value="YlxR"/>
</dbReference>
<evidence type="ECO:0000259" key="1">
    <source>
        <dbReference type="Pfam" id="PF04296"/>
    </source>
</evidence>
<dbReference type="NCBIfam" id="NF006622">
    <property type="entry name" value="PRK09190.1"/>
    <property type="match status" value="1"/>
</dbReference>
<sequence>MTKPPEGRAKERARTCIASGEARSPETMIRFVLDPQGRVTPDLAGDLPGRGAWTSARREAIVKAAAKGLFARAFRRPAVLPDGQGPEDFAAAIEAGLEARLLAALGLARRAGALAVGFDQARAALKEGRAAALATATDAGEDGAEKLARLARGLPVLRAFDAAAQSAALGKDGVVYAALLSGPAAARVLREARRLDGFRPVLCVATQDAPAP</sequence>
<keyword evidence="3" id="KW-1185">Reference proteome</keyword>
<dbReference type="InterPro" id="IPR007393">
    <property type="entry name" value="YlxR_dom"/>
</dbReference>
<reference evidence="2 3" key="1">
    <citation type="submission" date="2017-07" db="EMBL/GenBank/DDBJ databases">
        <authorList>
            <person name="Sun Z.S."/>
            <person name="Albrecht U."/>
            <person name="Echele G."/>
            <person name="Lee C.C."/>
        </authorList>
    </citation>
    <scope>NUCLEOTIDE SEQUENCE [LARGE SCALE GENOMIC DNA]</scope>
    <source>
        <strain evidence="2 3">CGMCC 1.12710</strain>
    </source>
</reference>
<dbReference type="InterPro" id="IPR029064">
    <property type="entry name" value="Ribosomal_eL30-like_sf"/>
</dbReference>
<dbReference type="Gene3D" id="3.30.1230.10">
    <property type="entry name" value="YlxR-like"/>
    <property type="match status" value="1"/>
</dbReference>
<dbReference type="AlphaFoldDB" id="A0A239PKQ9"/>
<organism evidence="2 3">
    <name type="scientific">Amphiplicatus metriothermophilus</name>
    <dbReference type="NCBI Taxonomy" id="1519374"/>
    <lineage>
        <taxon>Bacteria</taxon>
        <taxon>Pseudomonadati</taxon>
        <taxon>Pseudomonadota</taxon>
        <taxon>Alphaproteobacteria</taxon>
        <taxon>Parvularculales</taxon>
        <taxon>Parvularculaceae</taxon>
        <taxon>Amphiplicatus</taxon>
    </lineage>
</organism>
<gene>
    <name evidence="2" type="ORF">SAMN06297382_0636</name>
</gene>
<dbReference type="PANTHER" id="PTHR34215:SF1">
    <property type="entry name" value="YLXR DOMAIN-CONTAINING PROTEIN"/>
    <property type="match status" value="1"/>
</dbReference>
<accession>A0A239PKQ9</accession>
<proteinExistence type="predicted"/>
<dbReference type="Pfam" id="PF04296">
    <property type="entry name" value="YlxR"/>
    <property type="match status" value="1"/>
</dbReference>
<dbReference type="Proteomes" id="UP000198346">
    <property type="component" value="Unassembled WGS sequence"/>
</dbReference>
<dbReference type="PANTHER" id="PTHR34215">
    <property type="entry name" value="BLL0784 PROTEIN"/>
    <property type="match status" value="1"/>
</dbReference>
<name>A0A239PKQ9_9PROT</name>
<protein>
    <recommendedName>
        <fullName evidence="1">YlxR domain-containing protein</fullName>
    </recommendedName>
</protein>